<protein>
    <recommendedName>
        <fullName evidence="3">Chitinase</fullName>
    </recommendedName>
</protein>
<dbReference type="Gene3D" id="3.20.20.80">
    <property type="entry name" value="Glycosidases"/>
    <property type="match status" value="1"/>
</dbReference>
<reference evidence="1 2" key="1">
    <citation type="submission" date="2016-03" db="EMBL/GenBank/DDBJ databases">
        <title>Whole genome sequencing of Grifola frondosa 9006-11.</title>
        <authorList>
            <person name="Min B."/>
            <person name="Park H."/>
            <person name="Kim J.-G."/>
            <person name="Cho H."/>
            <person name="Oh Y.-L."/>
            <person name="Kong W.-S."/>
            <person name="Choi I.-G."/>
        </authorList>
    </citation>
    <scope>NUCLEOTIDE SEQUENCE [LARGE SCALE GENOMIC DNA]</scope>
    <source>
        <strain evidence="1 2">9006-11</strain>
    </source>
</reference>
<proteinExistence type="predicted"/>
<evidence type="ECO:0008006" key="3">
    <source>
        <dbReference type="Google" id="ProtNLM"/>
    </source>
</evidence>
<accession>A0A1C7MCF6</accession>
<dbReference type="SUPFAM" id="SSF51445">
    <property type="entry name" value="(Trans)glycosidases"/>
    <property type="match status" value="1"/>
</dbReference>
<name>A0A1C7MCF6_GRIFR</name>
<dbReference type="AlphaFoldDB" id="A0A1C7MCF6"/>
<gene>
    <name evidence="1" type="ORF">A0H81_05469</name>
</gene>
<dbReference type="STRING" id="5627.A0A1C7MCF6"/>
<comment type="caution">
    <text evidence="1">The sequence shown here is derived from an EMBL/GenBank/DDBJ whole genome shotgun (WGS) entry which is preliminary data.</text>
</comment>
<evidence type="ECO:0000313" key="1">
    <source>
        <dbReference type="EMBL" id="OBZ74603.1"/>
    </source>
</evidence>
<dbReference type="Proteomes" id="UP000092993">
    <property type="component" value="Unassembled WGS sequence"/>
</dbReference>
<dbReference type="InterPro" id="IPR017853">
    <property type="entry name" value="GH"/>
</dbReference>
<keyword evidence="2" id="KW-1185">Reference proteome</keyword>
<dbReference type="EMBL" id="LUGG01000005">
    <property type="protein sequence ID" value="OBZ74603.1"/>
    <property type="molecule type" value="Genomic_DNA"/>
</dbReference>
<organism evidence="1 2">
    <name type="scientific">Grifola frondosa</name>
    <name type="common">Maitake</name>
    <name type="synonym">Polyporus frondosus</name>
    <dbReference type="NCBI Taxonomy" id="5627"/>
    <lineage>
        <taxon>Eukaryota</taxon>
        <taxon>Fungi</taxon>
        <taxon>Dikarya</taxon>
        <taxon>Basidiomycota</taxon>
        <taxon>Agaricomycotina</taxon>
        <taxon>Agaricomycetes</taxon>
        <taxon>Polyporales</taxon>
        <taxon>Grifolaceae</taxon>
        <taxon>Grifola</taxon>
    </lineage>
</organism>
<dbReference type="OrthoDB" id="2688857at2759"/>
<evidence type="ECO:0000313" key="2">
    <source>
        <dbReference type="Proteomes" id="UP000092993"/>
    </source>
</evidence>
<sequence length="118" mass="12568">MPTSHPSATKTSISQYKYGRTTTMETIPGFNVFALAFLLSSGPRDQAAAWTELSADQRTTLKSQYSSAGISVIVSAFGSTEHPTTEGLDPAATASTMAQFVLNNNLDGIDVDYEDEPA</sequence>